<dbReference type="STRING" id="498257.G2X6Q0"/>
<keyword evidence="8" id="KW-1185">Reference proteome</keyword>
<keyword evidence="4" id="KW-0560">Oxidoreductase</keyword>
<gene>
    <name evidence="7" type="ORF">VDAG_05832</name>
</gene>
<dbReference type="InParanoid" id="G2X6Q0"/>
<evidence type="ECO:0000313" key="8">
    <source>
        <dbReference type="Proteomes" id="UP000001611"/>
    </source>
</evidence>
<feature type="domain" description="FAD-binding" evidence="6">
    <location>
        <begin position="11"/>
        <end position="162"/>
    </location>
</feature>
<dbReference type="InterPro" id="IPR036188">
    <property type="entry name" value="FAD/NAD-bd_sf"/>
</dbReference>
<reference evidence="7 8" key="1">
    <citation type="submission" date="2008-03" db="EMBL/GenBank/DDBJ databases">
        <title>The Genome Sequence of Verticillium dahliae VdLs.17.</title>
        <authorList>
            <consortium name="The Broad Institute Genome Sequencing Platform"/>
            <person name="Ma L.-J.J."/>
            <person name="Klosterman S.J."/>
            <person name="Subbarao K."/>
            <person name="Dobinson K."/>
            <person name="Veronese P."/>
            <person name="Kang S."/>
            <person name="Gold S.E."/>
            <person name="Young S."/>
            <person name="Jaffe D."/>
            <person name="Gnerre S."/>
            <person name="Berlin A."/>
            <person name="Heiman D."/>
            <person name="Hepburn T."/>
            <person name="Sykes S."/>
            <person name="Alvarado L."/>
            <person name="Kodira C.D."/>
            <person name="Lander E."/>
            <person name="Galagan J."/>
            <person name="Nusbaum C."/>
            <person name="Birren B."/>
        </authorList>
    </citation>
    <scope>NUCLEOTIDE SEQUENCE [LARGE SCALE GENOMIC DNA]</scope>
    <source>
        <strain evidence="8">VdLs.17 / ATCC MYA-4575 / FGSC 10137</strain>
    </source>
</reference>
<keyword evidence="2" id="KW-0285">Flavoprotein</keyword>
<dbReference type="AlphaFoldDB" id="G2X6Q0"/>
<comment type="similarity">
    <text evidence="1">Belongs to the paxM FAD-dependent monooxygenase family.</text>
</comment>
<sequence length="421" mass="46655">MTDPCNYRPQLSVLIVGCGLCGLASALALAQAGHRVTIGAGIQLSPNATRLLQRWGVFEEVLQYAAQPEAGTFRSYRGDMLSQSLPVSHPTLVREEAPYIVIHRADLLRALLSGMERHGITLKLSSEVKEINFHKPSIRLSNDEVYEADLILGADGERSRCRGILLGREDPPHSPGDVVYRISVPTKNIAEGHAAWDLKRRCSVNFWMGPGGHVVSYLIQHDILNLVLVYTEGAGGKVMYGPQRADLDEFRSKIVNWDPVLHELINVPGSVCTKWTLFQIHEVIQWRHESGRFVLIGDAAHAILPCLAQGAAQAFEDAGVLGAIFSQPVGRDQIPDALRVFEEVRKPRASDVRHCTLEQKAMFALSDGPGQEERDAGLRAGADHGLFRWLWEYDAAESGREAWEAFLNKAREDGIEPRHDN</sequence>
<dbReference type="GeneID" id="20707295"/>
<dbReference type="Gene3D" id="3.50.50.60">
    <property type="entry name" value="FAD/NAD(P)-binding domain"/>
    <property type="match status" value="1"/>
</dbReference>
<dbReference type="PANTHER" id="PTHR13789">
    <property type="entry name" value="MONOOXYGENASE"/>
    <property type="match status" value="1"/>
</dbReference>
<dbReference type="GO" id="GO:0004497">
    <property type="term" value="F:monooxygenase activity"/>
    <property type="evidence" value="ECO:0007669"/>
    <property type="project" value="UniProtKB-KW"/>
</dbReference>
<dbReference type="eggNOG" id="KOG2614">
    <property type="taxonomic scope" value="Eukaryota"/>
</dbReference>
<dbReference type="RefSeq" id="XP_009653524.1">
    <property type="nucleotide sequence ID" value="XM_009655229.1"/>
</dbReference>
<evidence type="ECO:0000256" key="4">
    <source>
        <dbReference type="ARBA" id="ARBA00023002"/>
    </source>
</evidence>
<evidence type="ECO:0000256" key="1">
    <source>
        <dbReference type="ARBA" id="ARBA00007992"/>
    </source>
</evidence>
<dbReference type="PRINTS" id="PR00420">
    <property type="entry name" value="RNGMNOXGNASE"/>
</dbReference>
<name>G2X6Q0_VERDV</name>
<proteinExistence type="inferred from homology"/>
<protein>
    <submittedName>
        <fullName evidence="7">FAD binding domain-containing protein</fullName>
    </submittedName>
</protein>
<dbReference type="HOGENOM" id="CLU_009665_19_3_1"/>
<dbReference type="PANTHER" id="PTHR13789:SF238">
    <property type="entry name" value="PUTATIVE (AFU_ORTHOLOGUE AFUA_2G01680)-RELATED"/>
    <property type="match status" value="1"/>
</dbReference>
<evidence type="ECO:0000259" key="6">
    <source>
        <dbReference type="Pfam" id="PF01494"/>
    </source>
</evidence>
<keyword evidence="5" id="KW-0503">Monooxygenase</keyword>
<dbReference type="EMBL" id="DS572705">
    <property type="protein sequence ID" value="EGY14668.1"/>
    <property type="molecule type" value="Genomic_DNA"/>
</dbReference>
<dbReference type="InterPro" id="IPR002938">
    <property type="entry name" value="FAD-bd"/>
</dbReference>
<dbReference type="SUPFAM" id="SSF51905">
    <property type="entry name" value="FAD/NAD(P)-binding domain"/>
    <property type="match status" value="1"/>
</dbReference>
<evidence type="ECO:0000313" key="7">
    <source>
        <dbReference type="EMBL" id="EGY14668.1"/>
    </source>
</evidence>
<feature type="domain" description="FAD-binding" evidence="6">
    <location>
        <begin position="276"/>
        <end position="352"/>
    </location>
</feature>
<keyword evidence="3" id="KW-0274">FAD</keyword>
<dbReference type="InterPro" id="IPR050493">
    <property type="entry name" value="FAD-dep_Monooxygenase_BioMet"/>
</dbReference>
<dbReference type="OMA" id="QIHEPTQ"/>
<dbReference type="OrthoDB" id="420606at2759"/>
<evidence type="ECO:0000256" key="3">
    <source>
        <dbReference type="ARBA" id="ARBA00022827"/>
    </source>
</evidence>
<evidence type="ECO:0000256" key="5">
    <source>
        <dbReference type="ARBA" id="ARBA00023033"/>
    </source>
</evidence>
<dbReference type="KEGG" id="vda:VDAG_05832"/>
<evidence type="ECO:0000256" key="2">
    <source>
        <dbReference type="ARBA" id="ARBA00022630"/>
    </source>
</evidence>
<dbReference type="SUPFAM" id="SSF54373">
    <property type="entry name" value="FAD-linked reductases, C-terminal domain"/>
    <property type="match status" value="1"/>
</dbReference>
<dbReference type="Proteomes" id="UP000001611">
    <property type="component" value="Chromosome 4"/>
</dbReference>
<accession>G2X6Q0</accession>
<organism evidence="7 8">
    <name type="scientific">Verticillium dahliae (strain VdLs.17 / ATCC MYA-4575 / FGSC 10137)</name>
    <name type="common">Verticillium wilt</name>
    <dbReference type="NCBI Taxonomy" id="498257"/>
    <lineage>
        <taxon>Eukaryota</taxon>
        <taxon>Fungi</taxon>
        <taxon>Dikarya</taxon>
        <taxon>Ascomycota</taxon>
        <taxon>Pezizomycotina</taxon>
        <taxon>Sordariomycetes</taxon>
        <taxon>Hypocreomycetidae</taxon>
        <taxon>Glomerellales</taxon>
        <taxon>Plectosphaerellaceae</taxon>
        <taxon>Verticillium</taxon>
    </lineage>
</organism>
<dbReference type="GO" id="GO:0071949">
    <property type="term" value="F:FAD binding"/>
    <property type="evidence" value="ECO:0007669"/>
    <property type="project" value="InterPro"/>
</dbReference>
<dbReference type="Pfam" id="PF01494">
    <property type="entry name" value="FAD_binding_3"/>
    <property type="match status" value="2"/>
</dbReference>